<reference evidence="1 2" key="1">
    <citation type="submission" date="2020-02" db="EMBL/GenBank/DDBJ databases">
        <authorList>
            <person name="Ferguson B K."/>
        </authorList>
    </citation>
    <scope>NUCLEOTIDE SEQUENCE [LARGE SCALE GENOMIC DNA]</scope>
</reference>
<dbReference type="AlphaFoldDB" id="A0A6H5GZ07"/>
<evidence type="ECO:0000313" key="1">
    <source>
        <dbReference type="EMBL" id="CAB0008601.1"/>
    </source>
</evidence>
<name>A0A6H5GZ07_9HEMI</name>
<dbReference type="Proteomes" id="UP000479000">
    <property type="component" value="Unassembled WGS sequence"/>
</dbReference>
<accession>A0A6H5GZ07</accession>
<protein>
    <submittedName>
        <fullName evidence="1">Uncharacterized protein</fullName>
    </submittedName>
</protein>
<organism evidence="1 2">
    <name type="scientific">Nesidiocoris tenuis</name>
    <dbReference type="NCBI Taxonomy" id="355587"/>
    <lineage>
        <taxon>Eukaryota</taxon>
        <taxon>Metazoa</taxon>
        <taxon>Ecdysozoa</taxon>
        <taxon>Arthropoda</taxon>
        <taxon>Hexapoda</taxon>
        <taxon>Insecta</taxon>
        <taxon>Pterygota</taxon>
        <taxon>Neoptera</taxon>
        <taxon>Paraneoptera</taxon>
        <taxon>Hemiptera</taxon>
        <taxon>Heteroptera</taxon>
        <taxon>Panheteroptera</taxon>
        <taxon>Cimicomorpha</taxon>
        <taxon>Miridae</taxon>
        <taxon>Dicyphina</taxon>
        <taxon>Nesidiocoris</taxon>
    </lineage>
</organism>
<sequence length="132" mass="14297">MELKTMGEILFFGRRRNGHSHIMHSITGADETTRGPHCSAHSALHLISKASLFAPHVSPAHVSSARLIPAIRLVEIVGSVGKKTNPVCLQSCRSLLLKLAQLLLYVWNFGKKGRGGSKMETPTDGYPTGLVV</sequence>
<proteinExistence type="predicted"/>
<dbReference type="EMBL" id="CADCXU010020496">
    <property type="protein sequence ID" value="CAB0008601.1"/>
    <property type="molecule type" value="Genomic_DNA"/>
</dbReference>
<evidence type="ECO:0000313" key="2">
    <source>
        <dbReference type="Proteomes" id="UP000479000"/>
    </source>
</evidence>
<keyword evidence="2" id="KW-1185">Reference proteome</keyword>
<gene>
    <name evidence="1" type="ORF">NTEN_LOCUS13847</name>
</gene>